<accession>A0A926N854</accession>
<comment type="caution">
    <text evidence="1">The sequence shown here is derived from an EMBL/GenBank/DDBJ whole genome shotgun (WGS) entry which is preliminary data.</text>
</comment>
<name>A0A926N854_9BACI</name>
<sequence length="140" mass="16501">MMNVNQLTTEELLMEKSHMEQLGYPGEVMLLEITEEIQKRYAQMKAEQTKQEESKPAQSIQEEQTVINVFYEEGYKWTVNINGEESIDCSLTKKDAMVLARTLKKQYNNAVINEQKLSKKERKRNLSWLHENSFAYDRSM</sequence>
<keyword evidence="2" id="KW-1185">Reference proteome</keyword>
<dbReference type="Proteomes" id="UP000626844">
    <property type="component" value="Unassembled WGS sequence"/>
</dbReference>
<gene>
    <name evidence="1" type="ORF">IC621_02940</name>
</gene>
<organism evidence="1 2">
    <name type="scientific">Metabacillus arenae</name>
    <dbReference type="NCBI Taxonomy" id="2771434"/>
    <lineage>
        <taxon>Bacteria</taxon>
        <taxon>Bacillati</taxon>
        <taxon>Bacillota</taxon>
        <taxon>Bacilli</taxon>
        <taxon>Bacillales</taxon>
        <taxon>Bacillaceae</taxon>
        <taxon>Metabacillus</taxon>
    </lineage>
</organism>
<proteinExistence type="predicted"/>
<evidence type="ECO:0000313" key="2">
    <source>
        <dbReference type="Proteomes" id="UP000626844"/>
    </source>
</evidence>
<dbReference type="AlphaFoldDB" id="A0A926N854"/>
<protein>
    <submittedName>
        <fullName evidence="1">Uncharacterized protein</fullName>
    </submittedName>
</protein>
<reference evidence="1" key="1">
    <citation type="submission" date="2020-09" db="EMBL/GenBank/DDBJ databases">
        <title>A novel bacterium of genus Bacillus, isolated from South China Sea.</title>
        <authorList>
            <person name="Huang H."/>
            <person name="Mo K."/>
            <person name="Hu Y."/>
        </authorList>
    </citation>
    <scope>NUCLEOTIDE SEQUENCE</scope>
    <source>
        <strain evidence="1">IB182487</strain>
    </source>
</reference>
<dbReference type="RefSeq" id="WP_191155545.1">
    <property type="nucleotide sequence ID" value="NZ_JACXAI010000002.1"/>
</dbReference>
<evidence type="ECO:0000313" key="1">
    <source>
        <dbReference type="EMBL" id="MBD1379177.1"/>
    </source>
</evidence>
<dbReference type="EMBL" id="JACXAI010000002">
    <property type="protein sequence ID" value="MBD1379177.1"/>
    <property type="molecule type" value="Genomic_DNA"/>
</dbReference>